<evidence type="ECO:0000313" key="2">
    <source>
        <dbReference type="Proteomes" id="UP000789570"/>
    </source>
</evidence>
<name>A0A9N9D3L6_9GLOM</name>
<reference evidence="1" key="1">
    <citation type="submission" date="2021-06" db="EMBL/GenBank/DDBJ databases">
        <authorList>
            <person name="Kallberg Y."/>
            <person name="Tangrot J."/>
            <person name="Rosling A."/>
        </authorList>
    </citation>
    <scope>NUCLEOTIDE SEQUENCE</scope>
    <source>
        <strain evidence="1">UK204</strain>
    </source>
</reference>
<keyword evidence="2" id="KW-1185">Reference proteome</keyword>
<dbReference type="AlphaFoldDB" id="A0A9N9D3L6"/>
<dbReference type="OrthoDB" id="2431411at2759"/>
<evidence type="ECO:0000313" key="1">
    <source>
        <dbReference type="EMBL" id="CAG8621814.1"/>
    </source>
</evidence>
<dbReference type="Proteomes" id="UP000789570">
    <property type="component" value="Unassembled WGS sequence"/>
</dbReference>
<dbReference type="EMBL" id="CAJVPQ010003234">
    <property type="protein sequence ID" value="CAG8621814.1"/>
    <property type="molecule type" value="Genomic_DNA"/>
</dbReference>
<protein>
    <submittedName>
        <fullName evidence="1">4726_t:CDS:1</fullName>
    </submittedName>
</protein>
<accession>A0A9N9D3L6</accession>
<comment type="caution">
    <text evidence="1">The sequence shown here is derived from an EMBL/GenBank/DDBJ whole genome shotgun (WGS) entry which is preliminary data.</text>
</comment>
<gene>
    <name evidence="1" type="ORF">FCALED_LOCUS9594</name>
</gene>
<organism evidence="1 2">
    <name type="scientific">Funneliformis caledonium</name>
    <dbReference type="NCBI Taxonomy" id="1117310"/>
    <lineage>
        <taxon>Eukaryota</taxon>
        <taxon>Fungi</taxon>
        <taxon>Fungi incertae sedis</taxon>
        <taxon>Mucoromycota</taxon>
        <taxon>Glomeromycotina</taxon>
        <taxon>Glomeromycetes</taxon>
        <taxon>Glomerales</taxon>
        <taxon>Glomeraceae</taxon>
        <taxon>Funneliformis</taxon>
    </lineage>
</organism>
<proteinExistence type="predicted"/>
<sequence>MDTKKLHTLEIEIPGKGSKQKHKIDDQIVVASADTIGSWILSSDKDIGEELSKYHENILCTKAYFYLAYFRILNLFSEDTEDFNNNIKLSDMKNEQKRPFYELMDKISKVLIKKPSDLITDIESCVIEDNIKVNTIRKLIQT</sequence>